<protein>
    <recommendedName>
        <fullName evidence="4">VCBS repeat-containing protein</fullName>
    </recommendedName>
</protein>
<dbReference type="Proteomes" id="UP000422108">
    <property type="component" value="Chromosome"/>
</dbReference>
<evidence type="ECO:0000313" key="3">
    <source>
        <dbReference type="Proteomes" id="UP000422108"/>
    </source>
</evidence>
<dbReference type="AlphaFoldDB" id="A0A5K8AED4"/>
<organism evidence="2 3">
    <name type="scientific">Desulfosarcina ovata subsp. ovata</name>
    <dbReference type="NCBI Taxonomy" id="2752305"/>
    <lineage>
        <taxon>Bacteria</taxon>
        <taxon>Pseudomonadati</taxon>
        <taxon>Thermodesulfobacteriota</taxon>
        <taxon>Desulfobacteria</taxon>
        <taxon>Desulfobacterales</taxon>
        <taxon>Desulfosarcinaceae</taxon>
        <taxon>Desulfosarcina</taxon>
    </lineage>
</organism>
<accession>A0A5K8AED4</accession>
<dbReference type="Gene3D" id="2.130.10.130">
    <property type="entry name" value="Integrin alpha, N-terminal"/>
    <property type="match status" value="1"/>
</dbReference>
<sequence length="167" mass="17902">MRCRFSITVGLCVALLLLILPGYDDGSERVLITADAALAHFQDDSTWSEPSNAAYYFDDAEVTGDLATGDFNGDGIADLVFTIRTLEGYSLGTNLRMFRVAYGDGTFVEEDIAIAIDLDSDVDVFDMVVFDFNADGVPDIAFAEDGTNPSDTGRGSVQAFLSPGPSE</sequence>
<keyword evidence="3" id="KW-1185">Reference proteome</keyword>
<dbReference type="RefSeq" id="WP_155311977.1">
    <property type="nucleotide sequence ID" value="NZ_AP021879.1"/>
</dbReference>
<evidence type="ECO:0000313" key="2">
    <source>
        <dbReference type="EMBL" id="BBO90982.1"/>
    </source>
</evidence>
<dbReference type="SUPFAM" id="SSF69318">
    <property type="entry name" value="Integrin alpha N-terminal domain"/>
    <property type="match status" value="1"/>
</dbReference>
<gene>
    <name evidence="2" type="ORF">DSCOOX_41620</name>
</gene>
<feature type="region of interest" description="Disordered" evidence="1">
    <location>
        <begin position="145"/>
        <end position="167"/>
    </location>
</feature>
<reference evidence="2 3" key="1">
    <citation type="submission" date="2019-11" db="EMBL/GenBank/DDBJ databases">
        <title>Comparative genomics of hydrocarbon-degrading Desulfosarcina strains.</title>
        <authorList>
            <person name="Watanabe M."/>
            <person name="Kojima H."/>
            <person name="Fukui M."/>
        </authorList>
    </citation>
    <scope>NUCLEOTIDE SEQUENCE [LARGE SCALE GENOMIC DNA]</scope>
    <source>
        <strain evidence="3">oXyS1</strain>
    </source>
</reference>
<evidence type="ECO:0008006" key="4">
    <source>
        <dbReference type="Google" id="ProtNLM"/>
    </source>
</evidence>
<proteinExistence type="predicted"/>
<evidence type="ECO:0000256" key="1">
    <source>
        <dbReference type="SAM" id="MobiDB-lite"/>
    </source>
</evidence>
<dbReference type="EMBL" id="AP021879">
    <property type="protein sequence ID" value="BBO90982.1"/>
    <property type="molecule type" value="Genomic_DNA"/>
</dbReference>
<name>A0A5K8AED4_9BACT</name>
<dbReference type="InterPro" id="IPR028994">
    <property type="entry name" value="Integrin_alpha_N"/>
</dbReference>